<proteinExistence type="predicted"/>
<dbReference type="RefSeq" id="XP_013239282.1">
    <property type="nucleotide sequence ID" value="XM_013383828.1"/>
</dbReference>
<dbReference type="HOGENOM" id="CLU_1547980_0_0_1"/>
<keyword evidence="1" id="KW-0175">Coiled coil</keyword>
<reference evidence="2 3" key="1">
    <citation type="submission" date="2014-04" db="EMBL/GenBank/DDBJ databases">
        <title>A new species of microsporidia sheds light on the evolution of extreme parasitism.</title>
        <authorList>
            <person name="Haag K.L."/>
            <person name="James T.Y."/>
            <person name="Larsson R."/>
            <person name="Schaer T.M."/>
            <person name="Refardt D."/>
            <person name="Pombert J.-F."/>
            <person name="Ebert D."/>
        </authorList>
    </citation>
    <scope>NUCLEOTIDE SEQUENCE [LARGE SCALE GENOMIC DNA]</scope>
    <source>
        <strain evidence="2 3">UGP3</strain>
        <tissue evidence="2">Spores</tissue>
    </source>
</reference>
<evidence type="ECO:0000256" key="1">
    <source>
        <dbReference type="SAM" id="Coils"/>
    </source>
</evidence>
<name>A0A098VVB8_9MICR</name>
<organism evidence="2 3">
    <name type="scientific">Mitosporidium daphniae</name>
    <dbReference type="NCBI Taxonomy" id="1485682"/>
    <lineage>
        <taxon>Eukaryota</taxon>
        <taxon>Fungi</taxon>
        <taxon>Fungi incertae sedis</taxon>
        <taxon>Microsporidia</taxon>
        <taxon>Mitosporidium</taxon>
    </lineage>
</organism>
<accession>A0A098VVB8</accession>
<dbReference type="GeneID" id="25258252"/>
<gene>
    <name evidence="2" type="ORF">DI09_12p230</name>
</gene>
<protein>
    <submittedName>
        <fullName evidence="2">Uncharacterized protein</fullName>
    </submittedName>
</protein>
<dbReference type="Proteomes" id="UP000029725">
    <property type="component" value="Unassembled WGS sequence"/>
</dbReference>
<evidence type="ECO:0000313" key="2">
    <source>
        <dbReference type="EMBL" id="KGG52855.1"/>
    </source>
</evidence>
<comment type="caution">
    <text evidence="2">The sequence shown here is derived from an EMBL/GenBank/DDBJ whole genome shotgun (WGS) entry which is preliminary data.</text>
</comment>
<keyword evidence="3" id="KW-1185">Reference proteome</keyword>
<sequence length="173" mass="19840">MSQALAYALSHYSIHTELFDVLFSELRESGPSSSLAVKNLYILLEFIVISSLVNGWPGYRDAMELKMPAILGILFHPRRHLDYHIDCTPSKDYDKLTGDKSELQERFEEERELQKRLRDISFRISPPLAQGAPDWHPIDVIMKGIENDAPLSALDVKILSADLQTWQNCRQNK</sequence>
<feature type="coiled-coil region" evidence="1">
    <location>
        <begin position="93"/>
        <end position="120"/>
    </location>
</feature>
<dbReference type="EMBL" id="JMKJ01000033">
    <property type="protein sequence ID" value="KGG52855.1"/>
    <property type="molecule type" value="Genomic_DNA"/>
</dbReference>
<dbReference type="VEuPathDB" id="MicrosporidiaDB:DI09_12p230"/>
<evidence type="ECO:0000313" key="3">
    <source>
        <dbReference type="Proteomes" id="UP000029725"/>
    </source>
</evidence>
<dbReference type="AlphaFoldDB" id="A0A098VVB8"/>